<evidence type="ECO:0000256" key="1">
    <source>
        <dbReference type="SAM" id="MobiDB-lite"/>
    </source>
</evidence>
<reference evidence="2" key="3">
    <citation type="submission" date="2021-05" db="UniProtKB">
        <authorList>
            <consortium name="EnsemblPlants"/>
        </authorList>
    </citation>
    <scope>IDENTIFICATION</scope>
    <source>
        <strain evidence="2">cv. B73</strain>
    </source>
</reference>
<name>A0A804P178_MAIZE</name>
<accession>A0A804P178</accession>
<dbReference type="Proteomes" id="UP000007305">
    <property type="component" value="Chromosome 4"/>
</dbReference>
<proteinExistence type="predicted"/>
<evidence type="ECO:0000313" key="2">
    <source>
        <dbReference type="EnsemblPlants" id="Zm00001eb201270_P001"/>
    </source>
</evidence>
<dbReference type="EnsemblPlants" id="Zm00001eb201270_T001">
    <property type="protein sequence ID" value="Zm00001eb201270_P001"/>
    <property type="gene ID" value="Zm00001eb201270"/>
</dbReference>
<feature type="region of interest" description="Disordered" evidence="1">
    <location>
        <begin position="44"/>
        <end position="68"/>
    </location>
</feature>
<reference evidence="3" key="1">
    <citation type="journal article" date="2009" name="Science">
        <title>The B73 maize genome: complexity, diversity, and dynamics.</title>
        <authorList>
            <person name="Schnable P.S."/>
            <person name="Ware D."/>
            <person name="Fulton R.S."/>
            <person name="Stein J.C."/>
            <person name="Wei F."/>
            <person name="Pasternak S."/>
            <person name="Liang C."/>
            <person name="Zhang J."/>
            <person name="Fulton L."/>
            <person name="Graves T.A."/>
            <person name="Minx P."/>
            <person name="Reily A.D."/>
            <person name="Courtney L."/>
            <person name="Kruchowski S.S."/>
            <person name="Tomlinson C."/>
            <person name="Strong C."/>
            <person name="Delehaunty K."/>
            <person name="Fronick C."/>
            <person name="Courtney B."/>
            <person name="Rock S.M."/>
            <person name="Belter E."/>
            <person name="Du F."/>
            <person name="Kim K."/>
            <person name="Abbott R.M."/>
            <person name="Cotton M."/>
            <person name="Levy A."/>
            <person name="Marchetto P."/>
            <person name="Ochoa K."/>
            <person name="Jackson S.M."/>
            <person name="Gillam B."/>
            <person name="Chen W."/>
            <person name="Yan L."/>
            <person name="Higginbotham J."/>
            <person name="Cardenas M."/>
            <person name="Waligorski J."/>
            <person name="Applebaum E."/>
            <person name="Phelps L."/>
            <person name="Falcone J."/>
            <person name="Kanchi K."/>
            <person name="Thane T."/>
            <person name="Scimone A."/>
            <person name="Thane N."/>
            <person name="Henke J."/>
            <person name="Wang T."/>
            <person name="Ruppert J."/>
            <person name="Shah N."/>
            <person name="Rotter K."/>
            <person name="Hodges J."/>
            <person name="Ingenthron E."/>
            <person name="Cordes M."/>
            <person name="Kohlberg S."/>
            <person name="Sgro J."/>
            <person name="Delgado B."/>
            <person name="Mead K."/>
            <person name="Chinwalla A."/>
            <person name="Leonard S."/>
            <person name="Crouse K."/>
            <person name="Collura K."/>
            <person name="Kudrna D."/>
            <person name="Currie J."/>
            <person name="He R."/>
            <person name="Angelova A."/>
            <person name="Rajasekar S."/>
            <person name="Mueller T."/>
            <person name="Lomeli R."/>
            <person name="Scara G."/>
            <person name="Ko A."/>
            <person name="Delaney K."/>
            <person name="Wissotski M."/>
            <person name="Lopez G."/>
            <person name="Campos D."/>
            <person name="Braidotti M."/>
            <person name="Ashley E."/>
            <person name="Golser W."/>
            <person name="Kim H."/>
            <person name="Lee S."/>
            <person name="Lin J."/>
            <person name="Dujmic Z."/>
            <person name="Kim W."/>
            <person name="Talag J."/>
            <person name="Zuccolo A."/>
            <person name="Fan C."/>
            <person name="Sebastian A."/>
            <person name="Kramer M."/>
            <person name="Spiegel L."/>
            <person name="Nascimento L."/>
            <person name="Zutavern T."/>
            <person name="Miller B."/>
            <person name="Ambroise C."/>
            <person name="Muller S."/>
            <person name="Spooner W."/>
            <person name="Narechania A."/>
            <person name="Ren L."/>
            <person name="Wei S."/>
            <person name="Kumari S."/>
            <person name="Faga B."/>
            <person name="Levy M.J."/>
            <person name="McMahan L."/>
            <person name="Van Buren P."/>
            <person name="Vaughn M.W."/>
            <person name="Ying K."/>
            <person name="Yeh C.-T."/>
            <person name="Emrich S.J."/>
            <person name="Jia Y."/>
            <person name="Kalyanaraman A."/>
            <person name="Hsia A.-P."/>
            <person name="Barbazuk W.B."/>
            <person name="Baucom R.S."/>
            <person name="Brutnell T.P."/>
            <person name="Carpita N.C."/>
            <person name="Chaparro C."/>
            <person name="Chia J.-M."/>
            <person name="Deragon J.-M."/>
            <person name="Estill J.C."/>
            <person name="Fu Y."/>
            <person name="Jeddeloh J.A."/>
            <person name="Han Y."/>
            <person name="Lee H."/>
            <person name="Li P."/>
            <person name="Lisch D.R."/>
            <person name="Liu S."/>
            <person name="Liu Z."/>
            <person name="Nagel D.H."/>
            <person name="McCann M.C."/>
            <person name="SanMiguel P."/>
            <person name="Myers A.M."/>
            <person name="Nettleton D."/>
            <person name="Nguyen J."/>
            <person name="Penning B.W."/>
            <person name="Ponnala L."/>
            <person name="Schneider K.L."/>
            <person name="Schwartz D.C."/>
            <person name="Sharma A."/>
            <person name="Soderlund C."/>
            <person name="Springer N.M."/>
            <person name="Sun Q."/>
            <person name="Wang H."/>
            <person name="Waterman M."/>
            <person name="Westerman R."/>
            <person name="Wolfgruber T.K."/>
            <person name="Yang L."/>
            <person name="Yu Y."/>
            <person name="Zhang L."/>
            <person name="Zhou S."/>
            <person name="Zhu Q."/>
            <person name="Bennetzen J.L."/>
            <person name="Dawe R.K."/>
            <person name="Jiang J."/>
            <person name="Jiang N."/>
            <person name="Presting G.G."/>
            <person name="Wessler S.R."/>
            <person name="Aluru S."/>
            <person name="Martienssen R.A."/>
            <person name="Clifton S.W."/>
            <person name="McCombie W.R."/>
            <person name="Wing R.A."/>
            <person name="Wilson R.K."/>
        </authorList>
    </citation>
    <scope>NUCLEOTIDE SEQUENCE [LARGE SCALE GENOMIC DNA]</scope>
    <source>
        <strain evidence="3">cv. B73</strain>
    </source>
</reference>
<dbReference type="Gramene" id="Zm00001eb201270_T001">
    <property type="protein sequence ID" value="Zm00001eb201270_P001"/>
    <property type="gene ID" value="Zm00001eb201270"/>
</dbReference>
<organism evidence="2 3">
    <name type="scientific">Zea mays</name>
    <name type="common">Maize</name>
    <dbReference type="NCBI Taxonomy" id="4577"/>
    <lineage>
        <taxon>Eukaryota</taxon>
        <taxon>Viridiplantae</taxon>
        <taxon>Streptophyta</taxon>
        <taxon>Embryophyta</taxon>
        <taxon>Tracheophyta</taxon>
        <taxon>Spermatophyta</taxon>
        <taxon>Magnoliopsida</taxon>
        <taxon>Liliopsida</taxon>
        <taxon>Poales</taxon>
        <taxon>Poaceae</taxon>
        <taxon>PACMAD clade</taxon>
        <taxon>Panicoideae</taxon>
        <taxon>Andropogonodae</taxon>
        <taxon>Andropogoneae</taxon>
        <taxon>Tripsacinae</taxon>
        <taxon>Zea</taxon>
    </lineage>
</organism>
<dbReference type="InParanoid" id="A0A804P178"/>
<reference evidence="2" key="2">
    <citation type="submission" date="2019-07" db="EMBL/GenBank/DDBJ databases">
        <authorList>
            <person name="Seetharam A."/>
            <person name="Woodhouse M."/>
            <person name="Cannon E."/>
        </authorList>
    </citation>
    <scope>NUCLEOTIDE SEQUENCE [LARGE SCALE GENOMIC DNA]</scope>
    <source>
        <strain evidence="2">cv. B73</strain>
    </source>
</reference>
<sequence length="68" mass="7032">MAIPVARVHLAVEHAALPALLPAKSKMLPLLPTSCVCIAAIPSLPMPPSRADSSSRGTRTRPSRGPPA</sequence>
<keyword evidence="3" id="KW-1185">Reference proteome</keyword>
<protein>
    <submittedName>
        <fullName evidence="2">Uncharacterized protein</fullName>
    </submittedName>
</protein>
<evidence type="ECO:0000313" key="3">
    <source>
        <dbReference type="Proteomes" id="UP000007305"/>
    </source>
</evidence>
<dbReference type="AlphaFoldDB" id="A0A804P178"/>